<protein>
    <submittedName>
        <fullName evidence="1">Uncharacterized protein</fullName>
    </submittedName>
</protein>
<dbReference type="EMBL" id="PYDT01000001">
    <property type="protein sequence ID" value="THU71682.1"/>
    <property type="molecule type" value="Genomic_DNA"/>
</dbReference>
<dbReference type="STRING" id="52838.A0A4S8K9I3"/>
<evidence type="ECO:0000313" key="2">
    <source>
        <dbReference type="Proteomes" id="UP000317650"/>
    </source>
</evidence>
<evidence type="ECO:0000313" key="1">
    <source>
        <dbReference type="EMBL" id="THU71682.1"/>
    </source>
</evidence>
<comment type="caution">
    <text evidence="1">The sequence shown here is derived from an EMBL/GenBank/DDBJ whole genome shotgun (WGS) entry which is preliminary data.</text>
</comment>
<organism evidence="1 2">
    <name type="scientific">Musa balbisiana</name>
    <name type="common">Banana</name>
    <dbReference type="NCBI Taxonomy" id="52838"/>
    <lineage>
        <taxon>Eukaryota</taxon>
        <taxon>Viridiplantae</taxon>
        <taxon>Streptophyta</taxon>
        <taxon>Embryophyta</taxon>
        <taxon>Tracheophyta</taxon>
        <taxon>Spermatophyta</taxon>
        <taxon>Magnoliopsida</taxon>
        <taxon>Liliopsida</taxon>
        <taxon>Zingiberales</taxon>
        <taxon>Musaceae</taxon>
        <taxon>Musa</taxon>
    </lineage>
</organism>
<gene>
    <name evidence="1" type="ORF">C4D60_Mb04t04060</name>
</gene>
<dbReference type="AlphaFoldDB" id="A0A4S8K9I3"/>
<keyword evidence="2" id="KW-1185">Reference proteome</keyword>
<name>A0A4S8K9I3_MUSBA</name>
<dbReference type="Proteomes" id="UP000317650">
    <property type="component" value="Chromosome 4"/>
</dbReference>
<proteinExistence type="predicted"/>
<dbReference type="PANTHER" id="PTHR36703">
    <property type="entry name" value="TRIACYLGLYCEROL LIPASE-LIKE PROTEIN"/>
    <property type="match status" value="1"/>
</dbReference>
<sequence length="205" mass="23130">MLPQRLRSSGRAIFRTVSPRIWGGDEGSAFKRLTFPNLKRKTSNTWSAVQDTYLSTKEVFETHRVVFTIGTSIASILTAWGGYTLRQIHQSNVEKRLESLEQALKNNYKIEHEEIKKIASSGNISTSACVAVAGTSLVIGYGLGWRSGSWYANRKFRREQLKLMGQFKPNRWQLLRKSLVRFRTPVHKSAEIPAIADTGSLASNK</sequence>
<reference evidence="1 2" key="1">
    <citation type="journal article" date="2019" name="Nat. Plants">
        <title>Genome sequencing of Musa balbisiana reveals subgenome evolution and function divergence in polyploid bananas.</title>
        <authorList>
            <person name="Yao X."/>
        </authorList>
    </citation>
    <scope>NUCLEOTIDE SEQUENCE [LARGE SCALE GENOMIC DNA]</scope>
    <source>
        <strain evidence="2">cv. DH-PKW</strain>
        <tissue evidence="1">Leaves</tissue>
    </source>
</reference>
<dbReference type="PANTHER" id="PTHR36703:SF1">
    <property type="entry name" value="TRIACYLGLYCEROL LIPASE-LIKE PROTEIN"/>
    <property type="match status" value="1"/>
</dbReference>
<accession>A0A4S8K9I3</accession>